<dbReference type="GO" id="GO:0016757">
    <property type="term" value="F:glycosyltransferase activity"/>
    <property type="evidence" value="ECO:0007669"/>
    <property type="project" value="UniProtKB-KW"/>
</dbReference>
<dbReference type="Gene3D" id="3.90.550.10">
    <property type="entry name" value="Spore Coat Polysaccharide Biosynthesis Protein SpsA, Chain A"/>
    <property type="match status" value="1"/>
</dbReference>
<evidence type="ECO:0000256" key="4">
    <source>
        <dbReference type="ARBA" id="ARBA00022679"/>
    </source>
</evidence>
<evidence type="ECO:0000313" key="6">
    <source>
        <dbReference type="EMBL" id="KRK19312.1"/>
    </source>
</evidence>
<name>A0A0R1FCA7_9LACO</name>
<dbReference type="PANTHER" id="PTHR43179">
    <property type="entry name" value="RHAMNOSYLTRANSFERASE WBBL"/>
    <property type="match status" value="1"/>
</dbReference>
<evidence type="ECO:0000259" key="5">
    <source>
        <dbReference type="Pfam" id="PF00535"/>
    </source>
</evidence>
<protein>
    <submittedName>
        <fullName evidence="6">Glycosyltransferase</fullName>
    </submittedName>
</protein>
<dbReference type="CDD" id="cd04185">
    <property type="entry name" value="GT_2_like_b"/>
    <property type="match status" value="1"/>
</dbReference>
<dbReference type="AlphaFoldDB" id="A0A0R1FCA7"/>
<accession>A0A0R1FCA7</accession>
<dbReference type="PATRIC" id="fig|913848.6.peg.53"/>
<dbReference type="GeneID" id="65918189"/>
<evidence type="ECO:0000256" key="1">
    <source>
        <dbReference type="ARBA" id="ARBA00004776"/>
    </source>
</evidence>
<dbReference type="Pfam" id="PF00535">
    <property type="entry name" value="Glycos_transf_2"/>
    <property type="match status" value="1"/>
</dbReference>
<reference evidence="6 7" key="1">
    <citation type="journal article" date="2015" name="Genome Announc.">
        <title>Expanding the biotechnology potential of lactobacilli through comparative genomics of 213 strains and associated genera.</title>
        <authorList>
            <person name="Sun Z."/>
            <person name="Harris H.M."/>
            <person name="McCann A."/>
            <person name="Guo C."/>
            <person name="Argimon S."/>
            <person name="Zhang W."/>
            <person name="Yang X."/>
            <person name="Jeffery I.B."/>
            <person name="Cooney J.C."/>
            <person name="Kagawa T.F."/>
            <person name="Liu W."/>
            <person name="Song Y."/>
            <person name="Salvetti E."/>
            <person name="Wrobel A."/>
            <person name="Rasinkangas P."/>
            <person name="Parkhill J."/>
            <person name="Rea M.C."/>
            <person name="O'Sullivan O."/>
            <person name="Ritari J."/>
            <person name="Douillard F.P."/>
            <person name="Paul Ross R."/>
            <person name="Yang R."/>
            <person name="Briner A.E."/>
            <person name="Felis G.E."/>
            <person name="de Vos W.M."/>
            <person name="Barrangou R."/>
            <person name="Klaenhammer T.R."/>
            <person name="Caufield P.W."/>
            <person name="Cui Y."/>
            <person name="Zhang H."/>
            <person name="O'Toole P.W."/>
        </authorList>
    </citation>
    <scope>NUCLEOTIDE SEQUENCE [LARGE SCALE GENOMIC DNA]</scope>
    <source>
        <strain evidence="6 7">DSM 20001</strain>
    </source>
</reference>
<proteinExistence type="inferred from homology"/>
<comment type="similarity">
    <text evidence="2">Belongs to the glycosyltransferase 2 family.</text>
</comment>
<organism evidence="6 7">
    <name type="scientific">Loigolactobacillus coryniformis subsp. coryniformis KCTC 3167 = DSM 20001</name>
    <dbReference type="NCBI Taxonomy" id="913848"/>
    <lineage>
        <taxon>Bacteria</taxon>
        <taxon>Bacillati</taxon>
        <taxon>Bacillota</taxon>
        <taxon>Bacilli</taxon>
        <taxon>Lactobacillales</taxon>
        <taxon>Lactobacillaceae</taxon>
        <taxon>Loigolactobacillus</taxon>
    </lineage>
</organism>
<evidence type="ECO:0000256" key="3">
    <source>
        <dbReference type="ARBA" id="ARBA00022676"/>
    </source>
</evidence>
<feature type="domain" description="Glycosyltransferase 2-like" evidence="5">
    <location>
        <begin position="5"/>
        <end position="111"/>
    </location>
</feature>
<dbReference type="InterPro" id="IPR001173">
    <property type="entry name" value="Glyco_trans_2-like"/>
</dbReference>
<comment type="caution">
    <text evidence="6">The sequence shown here is derived from an EMBL/GenBank/DDBJ whole genome shotgun (WGS) entry which is preliminary data.</text>
</comment>
<dbReference type="eggNOG" id="COG1216">
    <property type="taxonomic scope" value="Bacteria"/>
</dbReference>
<keyword evidence="3" id="KW-0328">Glycosyltransferase</keyword>
<dbReference type="Proteomes" id="UP000051181">
    <property type="component" value="Unassembled WGS sequence"/>
</dbReference>
<dbReference type="EMBL" id="AZCN01000001">
    <property type="protein sequence ID" value="KRK19312.1"/>
    <property type="molecule type" value="Genomic_DNA"/>
</dbReference>
<evidence type="ECO:0000313" key="7">
    <source>
        <dbReference type="Proteomes" id="UP000051181"/>
    </source>
</evidence>
<comment type="pathway">
    <text evidence="1">Cell wall biogenesis; cell wall polysaccharide biosynthesis.</text>
</comment>
<sequence>MVQVSCVLVTYNRLDLLKECLQALQKQTEALAHIVIVNNNSSDGTTEYLADLEGDQYIVHNVAQNIGGAAGFSLGMKIAYQQTNDDYFWIMDDDTIPDSDCLAQLLKGAANLQQHFGFLCSNVRWTNGESSNIPAPVVNWSQRISDNLIQVKTATFVSVLVQRKTVAELGLPVKEMFIWGDDTEYTTRISQKYPSYFVSESIVVHKTKLNLADATLINDEPNRIQRYTYLYRNLIYISRRYASKANTVRTYLSDLFYIFRILASARDHKSVRIRALVSGMIAGLFFNPKVEYPKK</sequence>
<gene>
    <name evidence="6" type="ORF">FD22_GL000053</name>
</gene>
<dbReference type="InterPro" id="IPR029044">
    <property type="entry name" value="Nucleotide-diphossugar_trans"/>
</dbReference>
<keyword evidence="4 6" id="KW-0808">Transferase</keyword>
<dbReference type="PANTHER" id="PTHR43179:SF12">
    <property type="entry name" value="GALACTOFURANOSYLTRANSFERASE GLFT2"/>
    <property type="match status" value="1"/>
</dbReference>
<dbReference type="RefSeq" id="WP_010009256.1">
    <property type="nucleotide sequence ID" value="NZ_AZCN01000001.1"/>
</dbReference>
<dbReference type="SUPFAM" id="SSF53448">
    <property type="entry name" value="Nucleotide-diphospho-sugar transferases"/>
    <property type="match status" value="1"/>
</dbReference>
<evidence type="ECO:0000256" key="2">
    <source>
        <dbReference type="ARBA" id="ARBA00006739"/>
    </source>
</evidence>